<protein>
    <submittedName>
        <fullName evidence="1">Uncharacterized protein</fullName>
    </submittedName>
</protein>
<organism evidence="1 2">
    <name type="scientific">Glossina austeni</name>
    <name type="common">Savannah tsetse fly</name>
    <dbReference type="NCBI Taxonomy" id="7395"/>
    <lineage>
        <taxon>Eukaryota</taxon>
        <taxon>Metazoa</taxon>
        <taxon>Ecdysozoa</taxon>
        <taxon>Arthropoda</taxon>
        <taxon>Hexapoda</taxon>
        <taxon>Insecta</taxon>
        <taxon>Pterygota</taxon>
        <taxon>Neoptera</taxon>
        <taxon>Endopterygota</taxon>
        <taxon>Diptera</taxon>
        <taxon>Brachycera</taxon>
        <taxon>Muscomorpha</taxon>
        <taxon>Hippoboscoidea</taxon>
        <taxon>Glossinidae</taxon>
        <taxon>Glossina</taxon>
    </lineage>
</organism>
<dbReference type="VEuPathDB" id="VectorBase:GAUT013972"/>
<sequence>MMVNEKKQNQFPQKYHQVCRDGRLFRVNSFVCLVSFRSSTHNIKCEDSSGNIIMVTANKIEKINMYLMTCACAYDIVKEPTRKFLFCFVIVSSNQYFLDQHYVVNC</sequence>
<dbReference type="EnsemblMetazoa" id="GAUT013972-RA">
    <property type="protein sequence ID" value="GAUT013972-PA"/>
    <property type="gene ID" value="GAUT013972"/>
</dbReference>
<name>A0A1A9USL5_GLOAU</name>
<evidence type="ECO:0000313" key="1">
    <source>
        <dbReference type="EnsemblMetazoa" id="GAUT013972-PA"/>
    </source>
</evidence>
<evidence type="ECO:0000313" key="2">
    <source>
        <dbReference type="Proteomes" id="UP000078200"/>
    </source>
</evidence>
<accession>A0A1A9USL5</accession>
<dbReference type="AlphaFoldDB" id="A0A1A9USL5"/>
<dbReference type="Proteomes" id="UP000078200">
    <property type="component" value="Unassembled WGS sequence"/>
</dbReference>
<proteinExistence type="predicted"/>
<reference evidence="1" key="1">
    <citation type="submission" date="2020-05" db="UniProtKB">
        <authorList>
            <consortium name="EnsemblMetazoa"/>
        </authorList>
    </citation>
    <scope>IDENTIFICATION</scope>
    <source>
        <strain evidence="1">TTRI</strain>
    </source>
</reference>
<keyword evidence="2" id="KW-1185">Reference proteome</keyword>